<dbReference type="PRINTS" id="PR00081">
    <property type="entry name" value="GDHRDH"/>
</dbReference>
<dbReference type="SUPFAM" id="SSF51735">
    <property type="entry name" value="NAD(P)-binding Rossmann-fold domains"/>
    <property type="match status" value="1"/>
</dbReference>
<evidence type="ECO:0000256" key="3">
    <source>
        <dbReference type="ARBA" id="ARBA00023002"/>
    </source>
</evidence>
<dbReference type="Gene3D" id="3.40.50.720">
    <property type="entry name" value="NAD(P)-binding Rossmann-like Domain"/>
    <property type="match status" value="1"/>
</dbReference>
<keyword evidence="5" id="KW-1185">Reference proteome</keyword>
<evidence type="ECO:0000256" key="1">
    <source>
        <dbReference type="ARBA" id="ARBA00006484"/>
    </source>
</evidence>
<gene>
    <name evidence="4" type="ORF">CBYS24578_00004984</name>
</gene>
<dbReference type="InterPro" id="IPR002347">
    <property type="entry name" value="SDR_fam"/>
</dbReference>
<evidence type="ECO:0000313" key="4">
    <source>
        <dbReference type="EMBL" id="CAG9979524.1"/>
    </source>
</evidence>
<dbReference type="PANTHER" id="PTHR24320">
    <property type="entry name" value="RETINOL DEHYDROGENASE"/>
    <property type="match status" value="1"/>
</dbReference>
<evidence type="ECO:0000256" key="2">
    <source>
        <dbReference type="ARBA" id="ARBA00022857"/>
    </source>
</evidence>
<comment type="similarity">
    <text evidence="1">Belongs to the short-chain dehydrogenases/reductases (SDR) family.</text>
</comment>
<dbReference type="GO" id="GO:0016491">
    <property type="term" value="F:oxidoreductase activity"/>
    <property type="evidence" value="ECO:0007669"/>
    <property type="project" value="UniProtKB-KW"/>
</dbReference>
<dbReference type="Proteomes" id="UP000754883">
    <property type="component" value="Unassembled WGS sequence"/>
</dbReference>
<accession>A0A9N9U275</accession>
<dbReference type="AlphaFoldDB" id="A0A9N9U275"/>
<dbReference type="EMBL" id="CABFNO020001301">
    <property type="protein sequence ID" value="CAG9979524.1"/>
    <property type="molecule type" value="Genomic_DNA"/>
</dbReference>
<reference evidence="5" key="1">
    <citation type="submission" date="2019-06" db="EMBL/GenBank/DDBJ databases">
        <authorList>
            <person name="Broberg M."/>
        </authorList>
    </citation>
    <scope>NUCLEOTIDE SEQUENCE [LARGE SCALE GENOMIC DNA]</scope>
</reference>
<reference evidence="4 5" key="2">
    <citation type="submission" date="2021-10" db="EMBL/GenBank/DDBJ databases">
        <authorList>
            <person name="Piombo E."/>
        </authorList>
    </citation>
    <scope>NUCLEOTIDE SEQUENCE [LARGE SCALE GENOMIC DNA]</scope>
</reference>
<comment type="caution">
    <text evidence="4">The sequence shown here is derived from an EMBL/GenBank/DDBJ whole genome shotgun (WGS) entry which is preliminary data.</text>
</comment>
<organism evidence="4 5">
    <name type="scientific">Clonostachys byssicola</name>
    <dbReference type="NCBI Taxonomy" id="160290"/>
    <lineage>
        <taxon>Eukaryota</taxon>
        <taxon>Fungi</taxon>
        <taxon>Dikarya</taxon>
        <taxon>Ascomycota</taxon>
        <taxon>Pezizomycotina</taxon>
        <taxon>Sordariomycetes</taxon>
        <taxon>Hypocreomycetidae</taxon>
        <taxon>Hypocreales</taxon>
        <taxon>Bionectriaceae</taxon>
        <taxon>Clonostachys</taxon>
    </lineage>
</organism>
<dbReference type="PANTHER" id="PTHR24320:SF252">
    <property type="entry name" value="DEHYDROGENASE_REDUCTASE FAMILY PROTEIN, PUTATIVE (AFU_ORTHOLOGUE AFUA_3G08550)-RELATED"/>
    <property type="match status" value="1"/>
</dbReference>
<dbReference type="InterPro" id="IPR036291">
    <property type="entry name" value="NAD(P)-bd_dom_sf"/>
</dbReference>
<proteinExistence type="inferred from homology"/>
<keyword evidence="2" id="KW-0521">NADP</keyword>
<name>A0A9N9U275_9HYPO</name>
<evidence type="ECO:0000313" key="5">
    <source>
        <dbReference type="Proteomes" id="UP000754883"/>
    </source>
</evidence>
<keyword evidence="3" id="KW-0560">Oxidoreductase</keyword>
<dbReference type="Pfam" id="PF00106">
    <property type="entry name" value="adh_short"/>
    <property type="match status" value="1"/>
</dbReference>
<protein>
    <submittedName>
        <fullName evidence="4">Uncharacterized protein</fullName>
    </submittedName>
</protein>
<sequence>MSLLSFIHSQLFVEPPIPDHDFTGQTFVITGGNTGLGFEAARLLMRLNASRIILGVRSLEKGAETISRLKSSIGHTSAPCSLDMFELDLESYSSVQMFAKSVGTLGRVDGVLLNAGKVTQKFYLAEGNESTLTVNVTATFLLAILLLPVLRQSVTEGGSSPRLSIVSSDRHVESKLPEWKKSNTFAALNDSSRAVMDKRYHVSKLLQILMGRTLAQKLGDVQQGGNQIIVNMMTPGMCKSGLIKNLRGLFGAQTAVMSRLLARSTEVGARTLVAALAQGAESHGKYMNDGRVQE</sequence>
<dbReference type="OrthoDB" id="542013at2759"/>